<protein>
    <submittedName>
        <fullName evidence="1">Uncharacterized protein</fullName>
    </submittedName>
</protein>
<reference evidence="1" key="1">
    <citation type="submission" date="2023-01" db="EMBL/GenBank/DDBJ databases">
        <title>Whole genome sequence of Paucibacter sp. S2-9 isolated from pond sediment.</title>
        <authorList>
            <person name="Jung J.Y."/>
        </authorList>
    </citation>
    <scope>NUCLEOTIDE SEQUENCE</scope>
    <source>
        <strain evidence="1">S2-9</strain>
    </source>
</reference>
<sequence>MSWTPLRLPNGDRSALFGGSYLVAVNEDWGFGPSVYGAARGNYGGVFAAGLTAQRRWRLSGDSHLALGLYAGAGGGLSSEQIRYGGGLMLRPELSLRTQVGNWYSGLALSHVRFPSGNVKSSSIALVLGRSDSFASFAPSDAGRLGRSSGRSGMGFDEIALSAGVYLPRKGAKTRSGQPSARRMYTAGADLRQYLAPGSWWGLEASGAAKGGADGYMEILGTAGQDWALGTPNLRAGLHVAAGLGGGGNVATGNGWLLRAGPSLRWLAPWGGSVRLEGGWLRSASGGFSAPYGRLSLALPLERRSRADSFWQLEDGVVRTQSFYAAVQQLPSMSYKNGSSASIGQIGLLMTRELNPWLYGAAQAGSAAFGKAGAYSYGLFGLGLQTPLWAQQWRAGAELLVGAAGGGGVAVGGGAVMQAEAWGQWEGRGDWDRLRLRAGLGQWRTMKAGTQSSPVFSLAVGYAFGTMAP</sequence>
<keyword evidence="2" id="KW-1185">Reference proteome</keyword>
<dbReference type="RefSeq" id="WP_285235224.1">
    <property type="nucleotide sequence ID" value="NZ_CP116346.1"/>
</dbReference>
<name>A0AA95NMF0_9BURK</name>
<organism evidence="1 2">
    <name type="scientific">Paucibacter sediminis</name>
    <dbReference type="NCBI Taxonomy" id="3019553"/>
    <lineage>
        <taxon>Bacteria</taxon>
        <taxon>Pseudomonadati</taxon>
        <taxon>Pseudomonadota</taxon>
        <taxon>Betaproteobacteria</taxon>
        <taxon>Burkholderiales</taxon>
        <taxon>Sphaerotilaceae</taxon>
        <taxon>Roseateles</taxon>
    </lineage>
</organism>
<proteinExistence type="predicted"/>
<dbReference type="Proteomes" id="UP001177769">
    <property type="component" value="Chromosome"/>
</dbReference>
<gene>
    <name evidence="1" type="ORF">PFX98_10890</name>
</gene>
<evidence type="ECO:0000313" key="1">
    <source>
        <dbReference type="EMBL" id="WIT14101.1"/>
    </source>
</evidence>
<evidence type="ECO:0000313" key="2">
    <source>
        <dbReference type="Proteomes" id="UP001177769"/>
    </source>
</evidence>
<dbReference type="KEGG" id="pais:PFX98_10890"/>
<accession>A0AA95NMF0</accession>
<dbReference type="EMBL" id="CP116346">
    <property type="protein sequence ID" value="WIT14101.1"/>
    <property type="molecule type" value="Genomic_DNA"/>
</dbReference>
<dbReference type="AlphaFoldDB" id="A0AA95NMF0"/>